<dbReference type="InterPro" id="IPR051468">
    <property type="entry name" value="Fungal_SecMetab_SDRs"/>
</dbReference>
<dbReference type="AlphaFoldDB" id="A0A4Y2EA98"/>
<evidence type="ECO:0000313" key="3">
    <source>
        <dbReference type="EMBL" id="GBM24774.1"/>
    </source>
</evidence>
<reference evidence="3 4" key="1">
    <citation type="journal article" date="2019" name="Sci. Rep.">
        <title>Orb-weaving spider Araneus ventricosus genome elucidates the spidroin gene catalogue.</title>
        <authorList>
            <person name="Kono N."/>
            <person name="Nakamura H."/>
            <person name="Ohtoshi R."/>
            <person name="Moran D.A.P."/>
            <person name="Shinohara A."/>
            <person name="Yoshida Y."/>
            <person name="Fujiwara M."/>
            <person name="Mori M."/>
            <person name="Tomita M."/>
            <person name="Arakawa K."/>
        </authorList>
    </citation>
    <scope>NUCLEOTIDE SEQUENCE [LARGE SCALE GENOMIC DNA]</scope>
</reference>
<keyword evidence="1" id="KW-0521">NADP</keyword>
<name>A0A4Y2EA98_ARAVE</name>
<sequence>MLPLLERAAELHGDTCAVSVSRAAVLNMSSMGGSIANAGVIFRRDLVAPAYKISKASLNMATRVIATYVKDKGILVISMCPGWVKTPIGTDKAVLEPEESIWTMIRTLPKLNESHHGTFIDRKGNPYHFENVL</sequence>
<dbReference type="GO" id="GO:0005737">
    <property type="term" value="C:cytoplasm"/>
    <property type="evidence" value="ECO:0007669"/>
    <property type="project" value="TreeGrafter"/>
</dbReference>
<keyword evidence="4" id="KW-1185">Reference proteome</keyword>
<dbReference type="InterPro" id="IPR002347">
    <property type="entry name" value="SDR_fam"/>
</dbReference>
<dbReference type="EMBL" id="BGPR01000527">
    <property type="protein sequence ID" value="GBM24774.1"/>
    <property type="molecule type" value="Genomic_DNA"/>
</dbReference>
<dbReference type="InterPro" id="IPR036291">
    <property type="entry name" value="NAD(P)-bd_dom_sf"/>
</dbReference>
<dbReference type="GO" id="GO:0016491">
    <property type="term" value="F:oxidoreductase activity"/>
    <property type="evidence" value="ECO:0007669"/>
    <property type="project" value="UniProtKB-KW"/>
</dbReference>
<dbReference type="PANTHER" id="PTHR43544:SF7">
    <property type="entry name" value="NADB-LER2"/>
    <property type="match status" value="1"/>
</dbReference>
<comment type="caution">
    <text evidence="3">The sequence shown here is derived from an EMBL/GenBank/DDBJ whole genome shotgun (WGS) entry which is preliminary data.</text>
</comment>
<accession>A0A4Y2EA98</accession>
<dbReference type="Pfam" id="PF13561">
    <property type="entry name" value="adh_short_C2"/>
    <property type="match status" value="1"/>
</dbReference>
<dbReference type="Proteomes" id="UP000499080">
    <property type="component" value="Unassembled WGS sequence"/>
</dbReference>
<dbReference type="PRINTS" id="PR00081">
    <property type="entry name" value="GDHRDH"/>
</dbReference>
<organism evidence="3 4">
    <name type="scientific">Araneus ventricosus</name>
    <name type="common">Orbweaver spider</name>
    <name type="synonym">Epeira ventricosa</name>
    <dbReference type="NCBI Taxonomy" id="182803"/>
    <lineage>
        <taxon>Eukaryota</taxon>
        <taxon>Metazoa</taxon>
        <taxon>Ecdysozoa</taxon>
        <taxon>Arthropoda</taxon>
        <taxon>Chelicerata</taxon>
        <taxon>Arachnida</taxon>
        <taxon>Araneae</taxon>
        <taxon>Araneomorphae</taxon>
        <taxon>Entelegynae</taxon>
        <taxon>Araneoidea</taxon>
        <taxon>Araneidae</taxon>
        <taxon>Araneus</taxon>
    </lineage>
</organism>
<evidence type="ECO:0000256" key="2">
    <source>
        <dbReference type="ARBA" id="ARBA00023002"/>
    </source>
</evidence>
<evidence type="ECO:0008006" key="5">
    <source>
        <dbReference type="Google" id="ProtNLM"/>
    </source>
</evidence>
<dbReference type="OrthoDB" id="5296at2759"/>
<dbReference type="Gene3D" id="3.40.50.720">
    <property type="entry name" value="NAD(P)-binding Rossmann-like Domain"/>
    <property type="match status" value="1"/>
</dbReference>
<evidence type="ECO:0000313" key="4">
    <source>
        <dbReference type="Proteomes" id="UP000499080"/>
    </source>
</evidence>
<keyword evidence="2" id="KW-0560">Oxidoreductase</keyword>
<gene>
    <name evidence="3" type="ORF">AVEN_245031_1</name>
</gene>
<proteinExistence type="predicted"/>
<dbReference type="SUPFAM" id="SSF51735">
    <property type="entry name" value="NAD(P)-binding Rossmann-fold domains"/>
    <property type="match status" value="1"/>
</dbReference>
<evidence type="ECO:0000256" key="1">
    <source>
        <dbReference type="ARBA" id="ARBA00022857"/>
    </source>
</evidence>
<protein>
    <recommendedName>
        <fullName evidence="5">C-factor</fullName>
    </recommendedName>
</protein>
<dbReference type="PANTHER" id="PTHR43544">
    <property type="entry name" value="SHORT-CHAIN DEHYDROGENASE/REDUCTASE"/>
    <property type="match status" value="1"/>
</dbReference>